<evidence type="ECO:0000256" key="1">
    <source>
        <dbReference type="SAM" id="MobiDB-lite"/>
    </source>
</evidence>
<dbReference type="Pfam" id="PF11702">
    <property type="entry name" value="DUF3295"/>
    <property type="match status" value="1"/>
</dbReference>
<sequence length="240" mass="26235">MQRAGRLLAFSTTTFDAKQSSSIASAASTSGTGRNHSATNYHSRFEKPAREEHEGAVSEMTDDDKSSEWEDFEDFREAPSSAVCGTFERVECTAVRISNISLLTEQVKKSAGARTSPKAAIYSTTGTDQANASISKPPGVVPRGPITRRDTPRRNVELGQAAVSSSSQMHALIHPPLGEPIYHVSPLRLNGHREAGLVRRAKKAAIARGPGFLSQDCEWATRYGNDFFKDDVHEYHTKGW</sequence>
<feature type="domain" description="DUF3295" evidence="2">
    <location>
        <begin position="18"/>
        <end position="141"/>
    </location>
</feature>
<dbReference type="Proteomes" id="UP001337655">
    <property type="component" value="Unassembled WGS sequence"/>
</dbReference>
<dbReference type="EMBL" id="JAVRRT010000029">
    <property type="protein sequence ID" value="KAK5163033.1"/>
    <property type="molecule type" value="Genomic_DNA"/>
</dbReference>
<feature type="region of interest" description="Disordered" evidence="1">
    <location>
        <begin position="16"/>
        <end position="74"/>
    </location>
</feature>
<evidence type="ECO:0000313" key="4">
    <source>
        <dbReference type="Proteomes" id="UP001337655"/>
    </source>
</evidence>
<evidence type="ECO:0000259" key="2">
    <source>
        <dbReference type="Pfam" id="PF11702"/>
    </source>
</evidence>
<feature type="compositionally biased region" description="Basic and acidic residues" evidence="1">
    <location>
        <begin position="43"/>
        <end position="56"/>
    </location>
</feature>
<organism evidence="3 4">
    <name type="scientific">Saxophila tyrrhenica</name>
    <dbReference type="NCBI Taxonomy" id="1690608"/>
    <lineage>
        <taxon>Eukaryota</taxon>
        <taxon>Fungi</taxon>
        <taxon>Dikarya</taxon>
        <taxon>Ascomycota</taxon>
        <taxon>Pezizomycotina</taxon>
        <taxon>Dothideomycetes</taxon>
        <taxon>Dothideomycetidae</taxon>
        <taxon>Mycosphaerellales</taxon>
        <taxon>Extremaceae</taxon>
        <taxon>Saxophila</taxon>
    </lineage>
</organism>
<name>A0AAV9NWE6_9PEZI</name>
<dbReference type="GeneID" id="89932291"/>
<comment type="caution">
    <text evidence="3">The sequence shown here is derived from an EMBL/GenBank/DDBJ whole genome shotgun (WGS) entry which is preliminary data.</text>
</comment>
<proteinExistence type="predicted"/>
<feature type="compositionally biased region" description="Polar residues" evidence="1">
    <location>
        <begin position="31"/>
        <end position="42"/>
    </location>
</feature>
<feature type="compositionally biased region" description="Low complexity" evidence="1">
    <location>
        <begin position="20"/>
        <end position="30"/>
    </location>
</feature>
<protein>
    <recommendedName>
        <fullName evidence="2">DUF3295 domain-containing protein</fullName>
    </recommendedName>
</protein>
<keyword evidence="4" id="KW-1185">Reference proteome</keyword>
<evidence type="ECO:0000313" key="3">
    <source>
        <dbReference type="EMBL" id="KAK5163033.1"/>
    </source>
</evidence>
<gene>
    <name evidence="3" type="ORF">LTR77_010967</name>
</gene>
<feature type="region of interest" description="Disordered" evidence="1">
    <location>
        <begin position="127"/>
        <end position="148"/>
    </location>
</feature>
<reference evidence="3 4" key="1">
    <citation type="submission" date="2023-08" db="EMBL/GenBank/DDBJ databases">
        <title>Black Yeasts Isolated from many extreme environments.</title>
        <authorList>
            <person name="Coleine C."/>
            <person name="Stajich J.E."/>
            <person name="Selbmann L."/>
        </authorList>
    </citation>
    <scope>NUCLEOTIDE SEQUENCE [LARGE SCALE GENOMIC DNA]</scope>
    <source>
        <strain evidence="3 4">CCFEE 5935</strain>
    </source>
</reference>
<dbReference type="InterPro" id="IPR021711">
    <property type="entry name" value="DUF3295"/>
</dbReference>
<accession>A0AAV9NWE6</accession>
<dbReference type="AlphaFoldDB" id="A0AAV9NWE6"/>
<dbReference type="RefSeq" id="XP_064653603.1">
    <property type="nucleotide sequence ID" value="XM_064808183.1"/>
</dbReference>